<proteinExistence type="predicted"/>
<organism evidence="1">
    <name type="scientific">Escherichia coli</name>
    <dbReference type="NCBI Taxonomy" id="562"/>
    <lineage>
        <taxon>Bacteria</taxon>
        <taxon>Pseudomonadati</taxon>
        <taxon>Pseudomonadota</taxon>
        <taxon>Gammaproteobacteria</taxon>
        <taxon>Enterobacterales</taxon>
        <taxon>Enterobacteriaceae</taxon>
        <taxon>Escherichia</taxon>
    </lineage>
</organism>
<protein>
    <submittedName>
        <fullName evidence="1">Uncharacterized protein</fullName>
    </submittedName>
</protein>
<accession>A0A0G4DCN3</accession>
<geneLocation type="plasmid" evidence="1">
    <name>pCMY2</name>
</geneLocation>
<dbReference type="EMBL" id="LC019731">
    <property type="protein sequence ID" value="BAR88005.1"/>
    <property type="molecule type" value="Genomic_DNA"/>
</dbReference>
<dbReference type="AlphaFoldDB" id="A0A0G4DCN3"/>
<sequence length="177" mass="19329">MLLMTAALPGGEVTAERGRVYRPAFFSFRTATQCQRERFHLPAFRRAVHHLPVAVDEHIMEAHLFSAFSGNSLPERTVLTRLTVHPETTVTSVISRHTVHRVLKRMPGGFVTTGTEATDITVFNQGFGLLTGGIVSMQDATVPGRLPVQVAVNGTEHPVAAKNGNRAADCHENISFC</sequence>
<name>A0A0G4DCN3_ECOLX</name>
<evidence type="ECO:0000313" key="1">
    <source>
        <dbReference type="EMBL" id="BAR88005.1"/>
    </source>
</evidence>
<keyword evidence="1" id="KW-0614">Plasmid</keyword>
<reference evidence="1" key="1">
    <citation type="journal article" date="2015" name="Antimicrob. Agents Chemother.">
        <title>Transfer of CMY-2 Cephalosporinase from Escherichia coli to Virulent Klebsiella pneumoniae Causing a Recurrent Liver Abscess.</title>
        <authorList>
            <person name="Lin Y.T."/>
            <person name="Pan Y.J."/>
            <person name="Lin T.L."/>
            <person name="Fung C.P."/>
            <person name="Wang J.T."/>
        </authorList>
    </citation>
    <scope>NUCLEOTIDE SEQUENCE</scope>
    <source>
        <strain evidence="1">TVGHEC01</strain>
        <plasmid evidence="1">pCMY2</plasmid>
    </source>
</reference>